<evidence type="ECO:0000313" key="2">
    <source>
        <dbReference type="Proteomes" id="UP000314294"/>
    </source>
</evidence>
<comment type="caution">
    <text evidence="1">The sequence shown here is derived from an EMBL/GenBank/DDBJ whole genome shotgun (WGS) entry which is preliminary data.</text>
</comment>
<dbReference type="Proteomes" id="UP000314294">
    <property type="component" value="Unassembled WGS sequence"/>
</dbReference>
<accession>A0A4Z2IZB1</accession>
<name>A0A4Z2IZB1_9TELE</name>
<gene>
    <name evidence="1" type="ORF">EYF80_006310</name>
</gene>
<evidence type="ECO:0000313" key="1">
    <source>
        <dbReference type="EMBL" id="TNN83329.1"/>
    </source>
</evidence>
<organism evidence="1 2">
    <name type="scientific">Liparis tanakae</name>
    <name type="common">Tanaka's snailfish</name>
    <dbReference type="NCBI Taxonomy" id="230148"/>
    <lineage>
        <taxon>Eukaryota</taxon>
        <taxon>Metazoa</taxon>
        <taxon>Chordata</taxon>
        <taxon>Craniata</taxon>
        <taxon>Vertebrata</taxon>
        <taxon>Euteleostomi</taxon>
        <taxon>Actinopterygii</taxon>
        <taxon>Neopterygii</taxon>
        <taxon>Teleostei</taxon>
        <taxon>Neoteleostei</taxon>
        <taxon>Acanthomorphata</taxon>
        <taxon>Eupercaria</taxon>
        <taxon>Perciformes</taxon>
        <taxon>Cottioidei</taxon>
        <taxon>Cottales</taxon>
        <taxon>Liparidae</taxon>
        <taxon>Liparis</taxon>
    </lineage>
</organism>
<dbReference type="AlphaFoldDB" id="A0A4Z2IZB1"/>
<protein>
    <submittedName>
        <fullName evidence="1">Uncharacterized protein</fullName>
    </submittedName>
</protein>
<reference evidence="1 2" key="1">
    <citation type="submission" date="2019-03" db="EMBL/GenBank/DDBJ databases">
        <title>First draft genome of Liparis tanakae, snailfish: a comprehensive survey of snailfish specific genes.</title>
        <authorList>
            <person name="Kim W."/>
            <person name="Song I."/>
            <person name="Jeong J.-H."/>
            <person name="Kim D."/>
            <person name="Kim S."/>
            <person name="Ryu S."/>
            <person name="Song J.Y."/>
            <person name="Lee S.K."/>
        </authorList>
    </citation>
    <scope>NUCLEOTIDE SEQUENCE [LARGE SCALE GENOMIC DNA]</scope>
    <source>
        <tissue evidence="1">Muscle</tissue>
    </source>
</reference>
<proteinExistence type="predicted"/>
<keyword evidence="2" id="KW-1185">Reference proteome</keyword>
<sequence>MLGSLPAFNISAPRTRNFATSAETMRTTDSEKTMPISRTIHETGGEGEVIRKAEDPHEA</sequence>
<dbReference type="EMBL" id="SRLO01000033">
    <property type="protein sequence ID" value="TNN83329.1"/>
    <property type="molecule type" value="Genomic_DNA"/>
</dbReference>